<evidence type="ECO:0000313" key="2">
    <source>
        <dbReference type="Proteomes" id="UP001439984"/>
    </source>
</evidence>
<evidence type="ECO:0000313" key="1">
    <source>
        <dbReference type="EMBL" id="MEQ2687785.1"/>
    </source>
</evidence>
<dbReference type="InterPro" id="IPR054438">
    <property type="entry name" value="Struct_cement_gp24/gp6"/>
</dbReference>
<dbReference type="Pfam" id="PF22758">
    <property type="entry name" value="Phage_cement"/>
    <property type="match status" value="1"/>
</dbReference>
<accession>A0ABV1ILS3</accession>
<keyword evidence="2" id="KW-1185">Reference proteome</keyword>
<dbReference type="Proteomes" id="UP001439984">
    <property type="component" value="Unassembled WGS sequence"/>
</dbReference>
<reference evidence="1 2" key="1">
    <citation type="submission" date="2024-04" db="EMBL/GenBank/DDBJ databases">
        <title>Human intestinal bacterial collection.</title>
        <authorList>
            <person name="Pauvert C."/>
            <person name="Hitch T.C.A."/>
            <person name="Clavel T."/>
        </authorList>
    </citation>
    <scope>NUCLEOTIDE SEQUENCE [LARGE SCALE GENOMIC DNA]</scope>
    <source>
        <strain evidence="1 2">CLA-AA-H236</strain>
    </source>
</reference>
<gene>
    <name evidence="1" type="ORF">AAAU72_06280</name>
</gene>
<comment type="caution">
    <text evidence="1">The sequence shown here is derived from an EMBL/GenBank/DDBJ whole genome shotgun (WGS) entry which is preliminary data.</text>
</comment>
<sequence length="174" mass="17649">MALSTQVIGKVMPHGFAGSYARQPDMIVNTRPAGGKVNIPFGTALMYEGGKVVVMSGTGTTANKFAGVAGSEIKSALSYTDQNTGVYAPGDACSVFQRGSINVLCQRGAPALGGDVYVRIAATADYPAASVGGFEAAADDKTAGNTIKLPNCQWGGAADTNGVAELVILTRANA</sequence>
<proteinExistence type="predicted"/>
<organism evidence="1 2">
    <name type="scientific">Faecalibacterium longum</name>
    <dbReference type="NCBI Taxonomy" id="1851428"/>
    <lineage>
        <taxon>Bacteria</taxon>
        <taxon>Bacillati</taxon>
        <taxon>Bacillota</taxon>
        <taxon>Clostridia</taxon>
        <taxon>Eubacteriales</taxon>
        <taxon>Oscillospiraceae</taxon>
        <taxon>Faecalibacterium</taxon>
    </lineage>
</organism>
<protein>
    <submittedName>
        <fullName evidence="1">Uncharacterized protein</fullName>
    </submittedName>
</protein>
<dbReference type="EMBL" id="JBBNIB010000106">
    <property type="protein sequence ID" value="MEQ2687785.1"/>
    <property type="molecule type" value="Genomic_DNA"/>
</dbReference>
<dbReference type="RefSeq" id="WP_227623336.1">
    <property type="nucleotide sequence ID" value="NZ_JBBNIB010000106.1"/>
</dbReference>
<name>A0ABV1ILS3_9FIRM</name>